<proteinExistence type="predicted"/>
<keyword evidence="3" id="KW-1185">Reference proteome</keyword>
<dbReference type="RefSeq" id="WP_236291273.1">
    <property type="nucleotide sequence ID" value="NZ_CAKMMW010000020.1"/>
</dbReference>
<comment type="caution">
    <text evidence="2">The sequence shown here is derived from an EMBL/GenBank/DDBJ whole genome shotgun (WGS) entry which is preliminary data.</text>
</comment>
<evidence type="ECO:0000256" key="1">
    <source>
        <dbReference type="SAM" id="MobiDB-lite"/>
    </source>
</evidence>
<name>A0ABM9CSU4_9BACL</name>
<evidence type="ECO:0008006" key="4">
    <source>
        <dbReference type="Google" id="ProtNLM"/>
    </source>
</evidence>
<accession>A0ABM9CSU4</accession>
<dbReference type="Gene3D" id="3.20.20.370">
    <property type="entry name" value="Glycoside hydrolase/deacetylase"/>
    <property type="match status" value="1"/>
</dbReference>
<gene>
    <name evidence="2" type="ORF">PAECIP111891_05160</name>
</gene>
<organism evidence="2 3">
    <name type="scientific">Paenibacillus allorhizoplanae</name>
    <dbReference type="NCBI Taxonomy" id="2905648"/>
    <lineage>
        <taxon>Bacteria</taxon>
        <taxon>Bacillati</taxon>
        <taxon>Bacillota</taxon>
        <taxon>Bacilli</taxon>
        <taxon>Bacillales</taxon>
        <taxon>Paenibacillaceae</taxon>
        <taxon>Paenibacillus</taxon>
    </lineage>
</organism>
<dbReference type="EMBL" id="CAKMMW010000020">
    <property type="protein sequence ID" value="CAH1221340.1"/>
    <property type="molecule type" value="Genomic_DNA"/>
</dbReference>
<reference evidence="2" key="1">
    <citation type="submission" date="2022-01" db="EMBL/GenBank/DDBJ databases">
        <authorList>
            <person name="Criscuolo A."/>
        </authorList>
    </citation>
    <scope>NUCLEOTIDE SEQUENCE</scope>
    <source>
        <strain evidence="2">CIP111891</strain>
    </source>
</reference>
<dbReference type="InterPro" id="IPR011330">
    <property type="entry name" value="Glyco_hydro/deAcase_b/a-brl"/>
</dbReference>
<sequence>MNIARVGILLDRRIEEQRLKYGLNVFERYIGEVLSHVGIPFEWLDNVHHMMERFYDLIIVAAAPNDEVTSQSIWAYAERGGIVVSYAGINPLAKRLGYMKSVPLPTGYAELPESLGDTRPLRFLGAVPWVQPQKHAEGGDWGPGVRETKGSHHGSMEWGSIACEPKGMKIGPVLQQFQVGSGSIERWGVDLLGTIVGLQQGTAPVFDDGVPAPDGSAPVDEGLWKADDRVELDWTHDRVLTEQGTPYFAHPYADLWREAIVSHILRRMAQKGRILPFVDYWPEGITKIAMLSHDSDRNWDEDAIATLEILAEHRIHSTWCMMKPGYSAWVYPRIKEAGHELALHFNSNVNEGGSWTEGDFKRQAKWLQDNVVQKAVTNKNHMTLVEGWGELFQWCEASGIESDQTRGPSKKGNAGFLFGTCHPYFPIAWSDERNRMYNVLEVGFLTQDLPQFTDTGVIVPFLEQVSDVRGVAHFLFHQGRIQRFPEVREAFRQVVKEARERGFTFWTGSQINEWERARRAIRIIGVSEDDSVILATADHAAQAVFWRPLRENEQACPEDIVEMKFGITCKRMSRSKSK</sequence>
<protein>
    <recommendedName>
        <fullName evidence="4">NodB homology domain-containing protein</fullName>
    </recommendedName>
</protein>
<evidence type="ECO:0000313" key="2">
    <source>
        <dbReference type="EMBL" id="CAH1221340.1"/>
    </source>
</evidence>
<feature type="region of interest" description="Disordered" evidence="1">
    <location>
        <begin position="134"/>
        <end position="155"/>
    </location>
</feature>
<evidence type="ECO:0000313" key="3">
    <source>
        <dbReference type="Proteomes" id="UP000838821"/>
    </source>
</evidence>
<dbReference type="SUPFAM" id="SSF88713">
    <property type="entry name" value="Glycoside hydrolase/deacetylase"/>
    <property type="match status" value="1"/>
</dbReference>
<dbReference type="Proteomes" id="UP000838821">
    <property type="component" value="Unassembled WGS sequence"/>
</dbReference>